<dbReference type="Gene3D" id="3.10.170.10">
    <property type="match status" value="1"/>
</dbReference>
<evidence type="ECO:0000313" key="17">
    <source>
        <dbReference type="EMBL" id="MBS4539184.1"/>
    </source>
</evidence>
<dbReference type="Pfam" id="PF04151">
    <property type="entry name" value="PPC"/>
    <property type="match status" value="1"/>
</dbReference>
<dbReference type="Pfam" id="PF01447">
    <property type="entry name" value="Peptidase_M4"/>
    <property type="match status" value="1"/>
</dbReference>
<comment type="subcellular location">
    <subcellularLocation>
        <location evidence="11">Secreted</location>
    </subcellularLocation>
</comment>
<dbReference type="GO" id="GO:0005576">
    <property type="term" value="C:extracellular region"/>
    <property type="evidence" value="ECO:0007669"/>
    <property type="project" value="UniProtKB-SubCell"/>
</dbReference>
<evidence type="ECO:0000259" key="14">
    <source>
        <dbReference type="Pfam" id="PF03413"/>
    </source>
</evidence>
<evidence type="ECO:0000256" key="6">
    <source>
        <dbReference type="ARBA" id="ARBA00022801"/>
    </source>
</evidence>
<keyword evidence="7 11" id="KW-0862">Zinc</keyword>
<dbReference type="InterPro" id="IPR013856">
    <property type="entry name" value="Peptidase_M4_domain"/>
</dbReference>
<organism evidence="17 18">
    <name type="scientific">Anaeromonas frigoriresistens</name>
    <dbReference type="NCBI Taxonomy" id="2683708"/>
    <lineage>
        <taxon>Bacteria</taxon>
        <taxon>Bacillati</taxon>
        <taxon>Bacillota</taxon>
        <taxon>Tissierellia</taxon>
        <taxon>Tissierellales</taxon>
        <taxon>Thermohalobacteraceae</taxon>
        <taxon>Anaeromonas</taxon>
    </lineage>
</organism>
<evidence type="ECO:0000259" key="13">
    <source>
        <dbReference type="Pfam" id="PF02868"/>
    </source>
</evidence>
<keyword evidence="5 11" id="KW-0732">Signal</keyword>
<evidence type="ECO:0000313" key="18">
    <source>
        <dbReference type="Proteomes" id="UP000724672"/>
    </source>
</evidence>
<feature type="signal peptide" evidence="11">
    <location>
        <begin position="1"/>
        <end position="23"/>
    </location>
</feature>
<dbReference type="Proteomes" id="UP000724672">
    <property type="component" value="Unassembled WGS sequence"/>
</dbReference>
<dbReference type="CDD" id="cd09597">
    <property type="entry name" value="M4_TLP"/>
    <property type="match status" value="1"/>
</dbReference>
<keyword evidence="8 11" id="KW-0482">Metalloprotease</keyword>
<dbReference type="RefSeq" id="WP_203367107.1">
    <property type="nucleotide sequence ID" value="NZ_WSFT01000042.1"/>
</dbReference>
<evidence type="ECO:0000256" key="4">
    <source>
        <dbReference type="ARBA" id="ARBA00022723"/>
    </source>
</evidence>
<feature type="domain" description="PepSY" evidence="14">
    <location>
        <begin position="161"/>
        <end position="247"/>
    </location>
</feature>
<feature type="domain" description="Peptidase M4" evidence="12">
    <location>
        <begin position="259"/>
        <end position="403"/>
    </location>
</feature>
<evidence type="ECO:0000259" key="12">
    <source>
        <dbReference type="Pfam" id="PF01447"/>
    </source>
</evidence>
<comment type="function">
    <text evidence="11">Extracellular zinc metalloprotease.</text>
</comment>
<dbReference type="SUPFAM" id="SSF55486">
    <property type="entry name" value="Metalloproteases ('zincins'), catalytic domain"/>
    <property type="match status" value="1"/>
</dbReference>
<accession>A0A942Z9J0</accession>
<feature type="domain" description="Peptidase C-terminal archaeal/bacterial" evidence="15">
    <location>
        <begin position="598"/>
        <end position="661"/>
    </location>
</feature>
<dbReference type="InterPro" id="IPR001570">
    <property type="entry name" value="Peptidase_M4_C_domain"/>
</dbReference>
<feature type="active site" evidence="10">
    <location>
        <position position="397"/>
    </location>
</feature>
<feature type="domain" description="Peptidase M4 C-terminal" evidence="13">
    <location>
        <begin position="407"/>
        <end position="559"/>
    </location>
</feature>
<dbReference type="InterPro" id="IPR023612">
    <property type="entry name" value="Peptidase_M4"/>
</dbReference>
<name>A0A942Z9J0_9FIRM</name>
<gene>
    <name evidence="17" type="ORF">GOQ27_11975</name>
</gene>
<evidence type="ECO:0000256" key="3">
    <source>
        <dbReference type="ARBA" id="ARBA00022670"/>
    </source>
</evidence>
<dbReference type="GO" id="GO:0046872">
    <property type="term" value="F:metal ion binding"/>
    <property type="evidence" value="ECO:0007669"/>
    <property type="project" value="UniProtKB-UniRule"/>
</dbReference>
<dbReference type="InterPro" id="IPR025711">
    <property type="entry name" value="PepSY"/>
</dbReference>
<evidence type="ECO:0000259" key="16">
    <source>
        <dbReference type="Pfam" id="PF07504"/>
    </source>
</evidence>
<keyword evidence="11" id="KW-0964">Secreted</keyword>
<dbReference type="InterPro" id="IPR027268">
    <property type="entry name" value="Peptidase_M4/M1_CTD_sf"/>
</dbReference>
<feature type="active site" description="Proton donor" evidence="10">
    <location>
        <position position="486"/>
    </location>
</feature>
<comment type="cofactor">
    <cofactor evidence="1 11">
        <name>Zn(2+)</name>
        <dbReference type="ChEBI" id="CHEBI:29105"/>
    </cofactor>
</comment>
<keyword evidence="18" id="KW-1185">Reference proteome</keyword>
<dbReference type="PANTHER" id="PTHR33794:SF1">
    <property type="entry name" value="BACILLOLYSIN"/>
    <property type="match status" value="1"/>
</dbReference>
<dbReference type="GO" id="GO:0004222">
    <property type="term" value="F:metalloendopeptidase activity"/>
    <property type="evidence" value="ECO:0007669"/>
    <property type="project" value="UniProtKB-UniRule"/>
</dbReference>
<dbReference type="AlphaFoldDB" id="A0A942Z9J0"/>
<comment type="caution">
    <text evidence="17">The sequence shown here is derived from an EMBL/GenBank/DDBJ whole genome shotgun (WGS) entry which is preliminary data.</text>
</comment>
<evidence type="ECO:0000256" key="10">
    <source>
        <dbReference type="PIRSR" id="PIRSR623612-1"/>
    </source>
</evidence>
<keyword evidence="4" id="KW-0479">Metal-binding</keyword>
<dbReference type="InterPro" id="IPR007280">
    <property type="entry name" value="Peptidase_C_arc/bac"/>
</dbReference>
<dbReference type="Pfam" id="PF07504">
    <property type="entry name" value="FTP"/>
    <property type="match status" value="1"/>
</dbReference>
<keyword evidence="6 11" id="KW-0378">Hydrolase</keyword>
<evidence type="ECO:0000256" key="5">
    <source>
        <dbReference type="ARBA" id="ARBA00022729"/>
    </source>
</evidence>
<proteinExistence type="inferred from homology"/>
<keyword evidence="3 11" id="KW-0645">Protease</keyword>
<dbReference type="InterPro" id="IPR011096">
    <property type="entry name" value="FTP_domain"/>
</dbReference>
<dbReference type="Gene3D" id="3.10.450.490">
    <property type="match status" value="1"/>
</dbReference>
<feature type="domain" description="FTP" evidence="16">
    <location>
        <begin position="97"/>
        <end position="147"/>
    </location>
</feature>
<evidence type="ECO:0000259" key="15">
    <source>
        <dbReference type="Pfam" id="PF04151"/>
    </source>
</evidence>
<comment type="similarity">
    <text evidence="2 11">Belongs to the peptidase M4 family.</text>
</comment>
<evidence type="ECO:0000256" key="8">
    <source>
        <dbReference type="ARBA" id="ARBA00023049"/>
    </source>
</evidence>
<dbReference type="GO" id="GO:0006508">
    <property type="term" value="P:proteolysis"/>
    <property type="evidence" value="ECO:0007669"/>
    <property type="project" value="UniProtKB-KW"/>
</dbReference>
<protein>
    <recommendedName>
        <fullName evidence="11">Neutral metalloproteinase</fullName>
        <ecNumber evidence="11">3.4.24.-</ecNumber>
    </recommendedName>
</protein>
<sequence length="680" mass="75942">MKKTIVILLSIILVLGSFSSSFASTIPKTDKEKQMKIIEKWEMKNKKKQEKLSIKWDNQKGVPSFIRGKLSENSVNDTKDIQAFLKSNKDVFKLKSNEFKVKDTVTDKLGMKHYRTQYIVDTIPVYGAEMMVHVDENGSVYALNGEVEPSIEAKKFKNSVKLSKNDALKAAEKAIDVQLKPYVDSKELTEESINEDRYSSEPIAELYLYPVKKQWKPVYIVKLSFINPYPAYWHIYIDAKTGKIIKKNNELRYDEPTIGSGVGVNGQTKSLNTYLSNGNYYLYDTTKAMNNQIRTYTSNNGTYLPGNYMTDTNNNFNASDQAAGVDAHYYAGLTYDYFYNNHNRNSFDGNGATIASTVHYQSNYNNAFWNGSQMVYGDGDGRTFIELSGALDIVAHEITHAVTTYSADLAYHNQSGALNESFSDVFAIIVEGDTNDWLLGEDVYTPGIYGDALRSMSNPEQYNQPAHMDDYYHSPDTKDGDWGGVHTNSGIPNKAFYHVASDIGFEKSGDIYYKALTQYLTSTSDFEDARVALEQSAIDLYGSGSELQAIKNGFDLVGIGTSGGGSDDTYEPNDTMNEAKGSLDNGTTYQSYISTTSDVDWFFINKSNTGNLNITLNNLPGDYDLYLYNSDGNQLDYSYNGGTSSESISYYSGSGTYYIKIVGYNGAHSTSTPYNLTATY</sequence>
<keyword evidence="9" id="KW-0865">Zymogen</keyword>
<dbReference type="PANTHER" id="PTHR33794">
    <property type="entry name" value="BACILLOLYSIN"/>
    <property type="match status" value="1"/>
</dbReference>
<evidence type="ECO:0000256" key="2">
    <source>
        <dbReference type="ARBA" id="ARBA00009388"/>
    </source>
</evidence>
<dbReference type="EC" id="3.4.24.-" evidence="11"/>
<dbReference type="SUPFAM" id="SSF89260">
    <property type="entry name" value="Collagen-binding domain"/>
    <property type="match status" value="1"/>
</dbReference>
<dbReference type="Pfam" id="PF03413">
    <property type="entry name" value="PepSY"/>
    <property type="match status" value="1"/>
</dbReference>
<evidence type="ECO:0000256" key="7">
    <source>
        <dbReference type="ARBA" id="ARBA00022833"/>
    </source>
</evidence>
<dbReference type="Gene3D" id="1.10.390.10">
    <property type="entry name" value="Neutral Protease Domain 2"/>
    <property type="match status" value="1"/>
</dbReference>
<reference evidence="17" key="1">
    <citation type="submission" date="2019-12" db="EMBL/GenBank/DDBJ databases">
        <title>Clostridiaceae gen. nov. sp. nov., isolated from sediment in Xinjiang, China.</title>
        <authorList>
            <person name="Zhang R."/>
        </authorList>
    </citation>
    <scope>NUCLEOTIDE SEQUENCE</scope>
    <source>
        <strain evidence="17">D2Q-11</strain>
    </source>
</reference>
<evidence type="ECO:0000256" key="1">
    <source>
        <dbReference type="ARBA" id="ARBA00001947"/>
    </source>
</evidence>
<dbReference type="Pfam" id="PF02868">
    <property type="entry name" value="Peptidase_M4_C"/>
    <property type="match status" value="1"/>
</dbReference>
<dbReference type="EMBL" id="WSFT01000042">
    <property type="protein sequence ID" value="MBS4539184.1"/>
    <property type="molecule type" value="Genomic_DNA"/>
</dbReference>
<evidence type="ECO:0000256" key="11">
    <source>
        <dbReference type="RuleBase" id="RU366073"/>
    </source>
</evidence>
<evidence type="ECO:0000256" key="9">
    <source>
        <dbReference type="ARBA" id="ARBA00023145"/>
    </source>
</evidence>
<dbReference type="InterPro" id="IPR050728">
    <property type="entry name" value="Zinc_Metalloprotease_M4"/>
</dbReference>
<dbReference type="Gene3D" id="2.60.120.380">
    <property type="match status" value="1"/>
</dbReference>
<feature type="chain" id="PRO_5038160989" description="Neutral metalloproteinase" evidence="11">
    <location>
        <begin position="24"/>
        <end position="680"/>
    </location>
</feature>
<dbReference type="PRINTS" id="PR00730">
    <property type="entry name" value="THERMOLYSIN"/>
</dbReference>